<keyword evidence="3" id="KW-0723">Serine/threonine-protein kinase</keyword>
<accession>A0A5J5A588</accession>
<evidence type="ECO:0000256" key="17">
    <source>
        <dbReference type="ARBA" id="ARBA00047899"/>
    </source>
</evidence>
<dbReference type="InterPro" id="IPR000719">
    <property type="entry name" value="Prot_kinase_dom"/>
</dbReference>
<evidence type="ECO:0000256" key="2">
    <source>
        <dbReference type="ARBA" id="ARBA00012513"/>
    </source>
</evidence>
<dbReference type="InterPro" id="IPR003609">
    <property type="entry name" value="Pan_app"/>
</dbReference>
<dbReference type="FunFam" id="3.30.200.20:FF:000178">
    <property type="entry name" value="serine/threonine-protein kinase PBS1-like"/>
    <property type="match status" value="1"/>
</dbReference>
<dbReference type="Pfam" id="PF00069">
    <property type="entry name" value="Pkinase"/>
    <property type="match status" value="1"/>
</dbReference>
<feature type="binding site" evidence="19">
    <location>
        <position position="252"/>
    </location>
    <ligand>
        <name>ATP</name>
        <dbReference type="ChEBI" id="CHEBI:30616"/>
    </ligand>
</feature>
<evidence type="ECO:0000256" key="19">
    <source>
        <dbReference type="PROSITE-ProRule" id="PRU10141"/>
    </source>
</evidence>
<dbReference type="InterPro" id="IPR051343">
    <property type="entry name" value="G-type_lectin_kinases/EP1-like"/>
</dbReference>
<keyword evidence="7" id="KW-0732">Signal</keyword>
<dbReference type="Gene3D" id="1.10.510.10">
    <property type="entry name" value="Transferase(Phosphotransferase) domain 1"/>
    <property type="match status" value="1"/>
</dbReference>
<feature type="transmembrane region" description="Helical" evidence="20">
    <location>
        <begin position="165"/>
        <end position="190"/>
    </location>
</feature>
<dbReference type="GO" id="GO:0005524">
    <property type="term" value="F:ATP binding"/>
    <property type="evidence" value="ECO:0007669"/>
    <property type="project" value="UniProtKB-UniRule"/>
</dbReference>
<comment type="subcellular location">
    <subcellularLocation>
        <location evidence="1">Membrane</location>
        <topology evidence="1">Single-pass type I membrane protein</topology>
    </subcellularLocation>
</comment>
<evidence type="ECO:0000256" key="18">
    <source>
        <dbReference type="ARBA" id="ARBA00048679"/>
    </source>
</evidence>
<keyword evidence="12 20" id="KW-1133">Transmembrane helix</keyword>
<keyword evidence="16" id="KW-0325">Glycoprotein</keyword>
<dbReference type="SUPFAM" id="SSF56112">
    <property type="entry name" value="Protein kinase-like (PK-like)"/>
    <property type="match status" value="1"/>
</dbReference>
<dbReference type="GO" id="GO:0030246">
    <property type="term" value="F:carbohydrate binding"/>
    <property type="evidence" value="ECO:0007669"/>
    <property type="project" value="UniProtKB-KW"/>
</dbReference>
<evidence type="ECO:0000256" key="8">
    <source>
        <dbReference type="ARBA" id="ARBA00022734"/>
    </source>
</evidence>
<evidence type="ECO:0000256" key="6">
    <source>
        <dbReference type="ARBA" id="ARBA00022692"/>
    </source>
</evidence>
<reference evidence="23 24" key="1">
    <citation type="submission" date="2019-09" db="EMBL/GenBank/DDBJ databases">
        <title>A chromosome-level genome assembly of the Chinese tupelo Nyssa sinensis.</title>
        <authorList>
            <person name="Yang X."/>
            <person name="Kang M."/>
            <person name="Yang Y."/>
            <person name="Xiong H."/>
            <person name="Wang M."/>
            <person name="Zhang Z."/>
            <person name="Wang Z."/>
            <person name="Wu H."/>
            <person name="Ma T."/>
            <person name="Liu J."/>
            <person name="Xi Z."/>
        </authorList>
    </citation>
    <scope>NUCLEOTIDE SEQUENCE [LARGE SCALE GENOMIC DNA]</scope>
    <source>
        <strain evidence="23">J267</strain>
        <tissue evidence="23">Leaf</tissue>
    </source>
</reference>
<evidence type="ECO:0000259" key="22">
    <source>
        <dbReference type="PROSITE" id="PS50948"/>
    </source>
</evidence>
<evidence type="ECO:0000256" key="11">
    <source>
        <dbReference type="ARBA" id="ARBA00022840"/>
    </source>
</evidence>
<dbReference type="InterPro" id="IPR008271">
    <property type="entry name" value="Ser/Thr_kinase_AS"/>
</dbReference>
<dbReference type="PROSITE" id="PS50948">
    <property type="entry name" value="PAN"/>
    <property type="match status" value="1"/>
</dbReference>
<dbReference type="InterPro" id="IPR011009">
    <property type="entry name" value="Kinase-like_dom_sf"/>
</dbReference>
<keyword evidence="13 20" id="KW-0472">Membrane</keyword>
<gene>
    <name evidence="23" type="ORF">F0562_011360</name>
</gene>
<dbReference type="CDD" id="cd14066">
    <property type="entry name" value="STKc_IRAK"/>
    <property type="match status" value="1"/>
</dbReference>
<evidence type="ECO:0000256" key="4">
    <source>
        <dbReference type="ARBA" id="ARBA00022553"/>
    </source>
</evidence>
<dbReference type="GO" id="GO:0004674">
    <property type="term" value="F:protein serine/threonine kinase activity"/>
    <property type="evidence" value="ECO:0007669"/>
    <property type="project" value="UniProtKB-KW"/>
</dbReference>
<keyword evidence="15" id="KW-0675">Receptor</keyword>
<evidence type="ECO:0000256" key="3">
    <source>
        <dbReference type="ARBA" id="ARBA00022527"/>
    </source>
</evidence>
<evidence type="ECO:0000256" key="5">
    <source>
        <dbReference type="ARBA" id="ARBA00022679"/>
    </source>
</evidence>
<dbReference type="PANTHER" id="PTHR47976:SF30">
    <property type="entry name" value="RECEPTOR-LIKE SERINE_THREONINE-PROTEIN KINASE"/>
    <property type="match status" value="1"/>
</dbReference>
<dbReference type="Gene3D" id="3.30.200.20">
    <property type="entry name" value="Phosphorylase Kinase, domain 1"/>
    <property type="match status" value="1"/>
</dbReference>
<keyword evidence="24" id="KW-1185">Reference proteome</keyword>
<organism evidence="23 24">
    <name type="scientific">Nyssa sinensis</name>
    <dbReference type="NCBI Taxonomy" id="561372"/>
    <lineage>
        <taxon>Eukaryota</taxon>
        <taxon>Viridiplantae</taxon>
        <taxon>Streptophyta</taxon>
        <taxon>Embryophyta</taxon>
        <taxon>Tracheophyta</taxon>
        <taxon>Spermatophyta</taxon>
        <taxon>Magnoliopsida</taxon>
        <taxon>eudicotyledons</taxon>
        <taxon>Gunneridae</taxon>
        <taxon>Pentapetalae</taxon>
        <taxon>asterids</taxon>
        <taxon>Cornales</taxon>
        <taxon>Nyssaceae</taxon>
        <taxon>Nyssa</taxon>
    </lineage>
</organism>
<evidence type="ECO:0000256" key="13">
    <source>
        <dbReference type="ARBA" id="ARBA00023136"/>
    </source>
</evidence>
<dbReference type="InterPro" id="IPR017441">
    <property type="entry name" value="Protein_kinase_ATP_BS"/>
</dbReference>
<keyword evidence="5" id="KW-0808">Transferase</keyword>
<sequence>MACGKYGICSNGQCSCPEAAGSGKPSYFYKQSTLGCSEITPVSCELSQYHSFLDVGEIYIALEDEMGETLADIGNCKRACLKNCSCKAAIFRADNSSSGVCFLQSEVLSLGIDEANLSTGITNFLPHPHYFPGYAFLKVQNVAAAQTQSPSSEVKVIHGRKKGRVATVLASSLGAFFLVFLLIATCFFLLTKNQDAKEVEEDYLDQVPGMLARFSNEELKAMTVNFSSKLGEGGFGSVFEGTLSNGTKVAVKHLDGLAHVKKSFLAEVETIGSIHHVDFVRLIGFCAEKSNRLLVYEYMSNSSLDKWIFHRNRELSLGWDSRRKIILDIAKGLAYLHEECRQKILHLDIKPQNILLDENFNAKVADFGLSKLIDRDQSQVVTTLRGTPGYLAPEWLSSVITDKVDVYSFGVVVHEILCGRKIFDRSQAEEDMYLLSIFKRKAEEEQLLDMVDRYSEDMQLHGSEVVEMMRVGAWCLQSDFAKRPSMSVVVKFLEGLMDVENNLDYSFTNPPLPRAIGAVDQKKDAVGATTILLPSALSGPRFFLLQDQLIRWTERYLGFPLVVGLYDGGVVLAGDQSAKISMSFVDFFQILNVDYCLRHWNPLDGYDHRWITCDRRQQVNPNDTCPFFFEFDLATLAFDIDRKECQMIVEGRRGGSISTDNFIIDNFVTET</sequence>
<evidence type="ECO:0000256" key="10">
    <source>
        <dbReference type="ARBA" id="ARBA00022777"/>
    </source>
</evidence>
<keyword evidence="8" id="KW-0430">Lectin</keyword>
<dbReference type="Proteomes" id="UP000325577">
    <property type="component" value="Linkage Group LG4"/>
</dbReference>
<evidence type="ECO:0000313" key="24">
    <source>
        <dbReference type="Proteomes" id="UP000325577"/>
    </source>
</evidence>
<feature type="domain" description="Protein kinase" evidence="21">
    <location>
        <begin position="224"/>
        <end position="497"/>
    </location>
</feature>
<dbReference type="PROSITE" id="PS50011">
    <property type="entry name" value="PROTEIN_KINASE_DOM"/>
    <property type="match status" value="1"/>
</dbReference>
<evidence type="ECO:0000256" key="20">
    <source>
        <dbReference type="SAM" id="Phobius"/>
    </source>
</evidence>
<evidence type="ECO:0000256" key="9">
    <source>
        <dbReference type="ARBA" id="ARBA00022741"/>
    </source>
</evidence>
<keyword evidence="14" id="KW-1015">Disulfide bond</keyword>
<evidence type="ECO:0000256" key="12">
    <source>
        <dbReference type="ARBA" id="ARBA00022989"/>
    </source>
</evidence>
<evidence type="ECO:0000256" key="7">
    <source>
        <dbReference type="ARBA" id="ARBA00022729"/>
    </source>
</evidence>
<name>A0A5J5A588_9ASTE</name>
<evidence type="ECO:0000313" key="23">
    <source>
        <dbReference type="EMBL" id="KAA8525002.1"/>
    </source>
</evidence>
<dbReference type="FunFam" id="1.10.510.10:FF:000248">
    <property type="entry name" value="S-receptor-like kinase 5"/>
    <property type="match status" value="1"/>
</dbReference>
<comment type="catalytic activity">
    <reaction evidence="18">
        <text>L-seryl-[protein] + ATP = O-phospho-L-seryl-[protein] + ADP + H(+)</text>
        <dbReference type="Rhea" id="RHEA:17989"/>
        <dbReference type="Rhea" id="RHEA-COMP:9863"/>
        <dbReference type="Rhea" id="RHEA-COMP:11604"/>
        <dbReference type="ChEBI" id="CHEBI:15378"/>
        <dbReference type="ChEBI" id="CHEBI:29999"/>
        <dbReference type="ChEBI" id="CHEBI:30616"/>
        <dbReference type="ChEBI" id="CHEBI:83421"/>
        <dbReference type="ChEBI" id="CHEBI:456216"/>
        <dbReference type="EC" id="2.7.11.1"/>
    </reaction>
</comment>
<dbReference type="AlphaFoldDB" id="A0A5J5A588"/>
<dbReference type="PANTHER" id="PTHR47976">
    <property type="entry name" value="G-TYPE LECTIN S-RECEPTOR-LIKE SERINE/THREONINE-PROTEIN KINASE SD2-5"/>
    <property type="match status" value="1"/>
</dbReference>
<dbReference type="EC" id="2.7.11.1" evidence="2"/>
<keyword evidence="4" id="KW-0597">Phosphoprotein</keyword>
<dbReference type="SMART" id="SM00220">
    <property type="entry name" value="S_TKc"/>
    <property type="match status" value="1"/>
</dbReference>
<keyword evidence="11 19" id="KW-0067">ATP-binding</keyword>
<dbReference type="PROSITE" id="PS00107">
    <property type="entry name" value="PROTEIN_KINASE_ATP"/>
    <property type="match status" value="1"/>
</dbReference>
<evidence type="ECO:0000256" key="1">
    <source>
        <dbReference type="ARBA" id="ARBA00004479"/>
    </source>
</evidence>
<keyword evidence="6 20" id="KW-0812">Transmembrane</keyword>
<evidence type="ECO:0000256" key="16">
    <source>
        <dbReference type="ARBA" id="ARBA00023180"/>
    </source>
</evidence>
<dbReference type="GO" id="GO:0016020">
    <property type="term" value="C:membrane"/>
    <property type="evidence" value="ECO:0007669"/>
    <property type="project" value="UniProtKB-SubCell"/>
</dbReference>
<dbReference type="PROSITE" id="PS00108">
    <property type="entry name" value="PROTEIN_KINASE_ST"/>
    <property type="match status" value="1"/>
</dbReference>
<feature type="domain" description="Apple" evidence="22">
    <location>
        <begin position="44"/>
        <end position="128"/>
    </location>
</feature>
<evidence type="ECO:0000259" key="21">
    <source>
        <dbReference type="PROSITE" id="PS50011"/>
    </source>
</evidence>
<dbReference type="EMBL" id="CM018047">
    <property type="protein sequence ID" value="KAA8525002.1"/>
    <property type="molecule type" value="Genomic_DNA"/>
</dbReference>
<proteinExistence type="predicted"/>
<evidence type="ECO:0000256" key="14">
    <source>
        <dbReference type="ARBA" id="ARBA00023157"/>
    </source>
</evidence>
<comment type="catalytic activity">
    <reaction evidence="17">
        <text>L-threonyl-[protein] + ATP = O-phospho-L-threonyl-[protein] + ADP + H(+)</text>
        <dbReference type="Rhea" id="RHEA:46608"/>
        <dbReference type="Rhea" id="RHEA-COMP:11060"/>
        <dbReference type="Rhea" id="RHEA-COMP:11605"/>
        <dbReference type="ChEBI" id="CHEBI:15378"/>
        <dbReference type="ChEBI" id="CHEBI:30013"/>
        <dbReference type="ChEBI" id="CHEBI:30616"/>
        <dbReference type="ChEBI" id="CHEBI:61977"/>
        <dbReference type="ChEBI" id="CHEBI:456216"/>
        <dbReference type="EC" id="2.7.11.1"/>
    </reaction>
</comment>
<dbReference type="OrthoDB" id="4062651at2759"/>
<keyword evidence="9 19" id="KW-0547">Nucleotide-binding</keyword>
<keyword evidence="10" id="KW-0418">Kinase</keyword>
<evidence type="ECO:0000256" key="15">
    <source>
        <dbReference type="ARBA" id="ARBA00023170"/>
    </source>
</evidence>
<protein>
    <recommendedName>
        <fullName evidence="2">non-specific serine/threonine protein kinase</fullName>
        <ecNumber evidence="2">2.7.11.1</ecNumber>
    </recommendedName>
</protein>